<feature type="non-terminal residue" evidence="1">
    <location>
        <position position="1"/>
    </location>
</feature>
<proteinExistence type="predicted"/>
<gene>
    <name evidence="1" type="ORF">MNBD_ALPHA06-1305</name>
</gene>
<dbReference type="AlphaFoldDB" id="A0A3B0S922"/>
<protein>
    <submittedName>
        <fullName evidence="1">Uncharacterized protein</fullName>
    </submittedName>
</protein>
<evidence type="ECO:0000313" key="1">
    <source>
        <dbReference type="EMBL" id="VAW01538.1"/>
    </source>
</evidence>
<organism evidence="1">
    <name type="scientific">hydrothermal vent metagenome</name>
    <dbReference type="NCBI Taxonomy" id="652676"/>
    <lineage>
        <taxon>unclassified sequences</taxon>
        <taxon>metagenomes</taxon>
        <taxon>ecological metagenomes</taxon>
    </lineage>
</organism>
<dbReference type="EMBL" id="UOEE01000323">
    <property type="protein sequence ID" value="VAW01538.1"/>
    <property type="molecule type" value="Genomic_DNA"/>
</dbReference>
<sequence length="35" mass="3812">LSSDLRRRIREGKMGDISTLSAPERAASLVFGQHG</sequence>
<name>A0A3B0S922_9ZZZZ</name>
<reference evidence="1" key="1">
    <citation type="submission" date="2018-06" db="EMBL/GenBank/DDBJ databases">
        <authorList>
            <person name="Zhirakovskaya E."/>
        </authorList>
    </citation>
    <scope>NUCLEOTIDE SEQUENCE</scope>
</reference>
<accession>A0A3B0S922</accession>